<dbReference type="Proteomes" id="UP000530514">
    <property type="component" value="Unassembled WGS sequence"/>
</dbReference>
<dbReference type="AlphaFoldDB" id="A0A7W2AGI6"/>
<feature type="transmembrane region" description="Helical" evidence="1">
    <location>
        <begin position="118"/>
        <end position="141"/>
    </location>
</feature>
<feature type="transmembrane region" description="Helical" evidence="1">
    <location>
        <begin position="20"/>
        <end position="37"/>
    </location>
</feature>
<evidence type="ECO:0000313" key="2">
    <source>
        <dbReference type="EMBL" id="MBA4541696.1"/>
    </source>
</evidence>
<feature type="transmembrane region" description="Helical" evidence="1">
    <location>
        <begin position="89"/>
        <end position="112"/>
    </location>
</feature>
<keyword evidence="1" id="KW-0472">Membrane</keyword>
<name>A0A7W2AGI6_9BACL</name>
<keyword evidence="1" id="KW-0812">Transmembrane</keyword>
<reference evidence="2 3" key="1">
    <citation type="submission" date="2020-07" db="EMBL/GenBank/DDBJ databases">
        <authorList>
            <person name="Feng H."/>
        </authorList>
    </citation>
    <scope>NUCLEOTIDE SEQUENCE [LARGE SCALE GENOMIC DNA]</scope>
    <source>
        <strain evidence="3">s-11</strain>
    </source>
</reference>
<gene>
    <name evidence="2" type="ORF">H1164_02100</name>
</gene>
<keyword evidence="1" id="KW-1133">Transmembrane helix</keyword>
<keyword evidence="3" id="KW-1185">Reference proteome</keyword>
<dbReference type="OrthoDB" id="8480522at2"/>
<evidence type="ECO:0000256" key="1">
    <source>
        <dbReference type="SAM" id="Phobius"/>
    </source>
</evidence>
<feature type="transmembrane region" description="Helical" evidence="1">
    <location>
        <begin position="49"/>
        <end position="68"/>
    </location>
</feature>
<dbReference type="RefSeq" id="WP_052154190.1">
    <property type="nucleotide sequence ID" value="NZ_JACEIP010000002.1"/>
</dbReference>
<accession>A0A7W2AGI6</accession>
<evidence type="ECO:0000313" key="3">
    <source>
        <dbReference type="Proteomes" id="UP000530514"/>
    </source>
</evidence>
<comment type="caution">
    <text evidence="2">The sequence shown here is derived from an EMBL/GenBank/DDBJ whole genome shotgun (WGS) entry which is preliminary data.</text>
</comment>
<sequence>MRWSKALIQDVRFQWRHGFYAVYAIISTLYILFLRFVPEKYQEDLTITILYSDPSFLGFYFVGGIVLLEKVQKILQPLWVTPLRLSEYLSAKLVSLAFLSSLSSMTIAMGVHGFSGKSLLMVIGIFFSSICFTCWGMILVVHVQTINAFLVGSQVFLLPIALCWDIGDWRAGCGPISGREAPLSASWNGPCPSLSFLFRCVIFFCSSRGVQFHSMGRNARYFKHSQKNGEGCGHDPMAVSYSRGCAAVAT</sequence>
<protein>
    <submittedName>
        <fullName evidence="2">Uncharacterized protein</fullName>
    </submittedName>
</protein>
<organism evidence="2 3">
    <name type="scientific">Thermoactinomyces daqus</name>
    <dbReference type="NCBI Taxonomy" id="1329516"/>
    <lineage>
        <taxon>Bacteria</taxon>
        <taxon>Bacillati</taxon>
        <taxon>Bacillota</taxon>
        <taxon>Bacilli</taxon>
        <taxon>Bacillales</taxon>
        <taxon>Thermoactinomycetaceae</taxon>
        <taxon>Thermoactinomyces</taxon>
    </lineage>
</organism>
<dbReference type="InterPro" id="IPR056926">
    <property type="entry name" value="FLQE3_permease"/>
</dbReference>
<dbReference type="EMBL" id="JACEIP010000002">
    <property type="protein sequence ID" value="MBA4541696.1"/>
    <property type="molecule type" value="Genomic_DNA"/>
</dbReference>
<dbReference type="Pfam" id="PF24686">
    <property type="entry name" value="FLQE3_permease"/>
    <property type="match status" value="1"/>
</dbReference>
<proteinExistence type="predicted"/>